<comment type="caution">
    <text evidence="7">The sequence shown here is derived from an EMBL/GenBank/DDBJ whole genome shotgun (WGS) entry which is preliminary data.</text>
</comment>
<keyword evidence="2" id="KW-0645">Protease</keyword>
<dbReference type="GO" id="GO:0070008">
    <property type="term" value="F:serine-type exopeptidase activity"/>
    <property type="evidence" value="ECO:0007669"/>
    <property type="project" value="InterPro"/>
</dbReference>
<gene>
    <name evidence="7" type="primary">Dpp7</name>
    <name evidence="7" type="ORF">CDAR_11681</name>
</gene>
<dbReference type="Gene3D" id="1.20.120.980">
    <property type="entry name" value="Serine carboxypeptidase S28, SKS domain"/>
    <property type="match status" value="1"/>
</dbReference>
<dbReference type="GO" id="GO:0008239">
    <property type="term" value="F:dipeptidyl-peptidase activity"/>
    <property type="evidence" value="ECO:0007669"/>
    <property type="project" value="TreeGrafter"/>
</dbReference>
<dbReference type="InterPro" id="IPR042269">
    <property type="entry name" value="Ser_carbopepase_S28_SKS"/>
</dbReference>
<organism evidence="7 8">
    <name type="scientific">Caerostris darwini</name>
    <dbReference type="NCBI Taxonomy" id="1538125"/>
    <lineage>
        <taxon>Eukaryota</taxon>
        <taxon>Metazoa</taxon>
        <taxon>Ecdysozoa</taxon>
        <taxon>Arthropoda</taxon>
        <taxon>Chelicerata</taxon>
        <taxon>Arachnida</taxon>
        <taxon>Araneae</taxon>
        <taxon>Araneomorphae</taxon>
        <taxon>Entelegynae</taxon>
        <taxon>Araneoidea</taxon>
        <taxon>Araneidae</taxon>
        <taxon>Caerostris</taxon>
    </lineage>
</organism>
<dbReference type="FunFam" id="1.20.120.980:FF:000001">
    <property type="entry name" value="Dipeptidyl peptidase 7"/>
    <property type="match status" value="1"/>
</dbReference>
<evidence type="ECO:0000256" key="1">
    <source>
        <dbReference type="ARBA" id="ARBA00011079"/>
    </source>
</evidence>
<keyword evidence="3 6" id="KW-0732">Signal</keyword>
<keyword evidence="8" id="KW-1185">Reference proteome</keyword>
<evidence type="ECO:0000256" key="6">
    <source>
        <dbReference type="SAM" id="SignalP"/>
    </source>
</evidence>
<proteinExistence type="inferred from homology"/>
<dbReference type="Proteomes" id="UP001054837">
    <property type="component" value="Unassembled WGS sequence"/>
</dbReference>
<dbReference type="Gene3D" id="3.40.50.1820">
    <property type="entry name" value="alpha/beta hydrolase"/>
    <property type="match status" value="1"/>
</dbReference>
<dbReference type="GO" id="GO:0006508">
    <property type="term" value="P:proteolysis"/>
    <property type="evidence" value="ECO:0007669"/>
    <property type="project" value="UniProtKB-KW"/>
</dbReference>
<dbReference type="InterPro" id="IPR029058">
    <property type="entry name" value="AB_hydrolase_fold"/>
</dbReference>
<dbReference type="EMBL" id="BPLQ01005929">
    <property type="protein sequence ID" value="GIY18636.1"/>
    <property type="molecule type" value="Genomic_DNA"/>
</dbReference>
<evidence type="ECO:0000256" key="3">
    <source>
        <dbReference type="ARBA" id="ARBA00022729"/>
    </source>
</evidence>
<evidence type="ECO:0000313" key="7">
    <source>
        <dbReference type="EMBL" id="GIY18636.1"/>
    </source>
</evidence>
<dbReference type="PANTHER" id="PTHR11010:SF107">
    <property type="entry name" value="DIPEPTIDYL PEPTIDASE 2"/>
    <property type="match status" value="1"/>
</dbReference>
<keyword evidence="4" id="KW-0378">Hydrolase</keyword>
<keyword evidence="5" id="KW-0325">Glycoprotein</keyword>
<dbReference type="Pfam" id="PF05577">
    <property type="entry name" value="Peptidase_S28"/>
    <property type="match status" value="1"/>
</dbReference>
<dbReference type="PANTHER" id="PTHR11010">
    <property type="entry name" value="PROTEASE S28 PRO-X CARBOXYPEPTIDASE-RELATED"/>
    <property type="match status" value="1"/>
</dbReference>
<feature type="signal peptide" evidence="6">
    <location>
        <begin position="1"/>
        <end position="19"/>
    </location>
</feature>
<sequence>MHAPYAVVTCLFFLGISSAVHYEYTEEYFDQKIDHFNFIAHGNETYKQRYLYNTTWWDKGEGPIFFYAGNEGDITGFWENTGFIFKAAKAFNALVLFAEHRYYGKSLPFGNDSFSNGNLGLLSVSQAISDYAFLLKNFKETHGAEKCPVIAFGGSYGGQLAAYMRFKYPNIIHGAIVSSTPFYQVAGETSGDIFFQKVTKDFSDVSPKCEMQVRSAFSQLDKWAAFGRRGYSQITRNFHLCNTLKSNKDYDHFLRWARNAFALAAMVDYPYPATFMGNFPAFPVRAMCKLLQSAPRPVDGLREAVALYYNSTGTLKCFDIYEEYIYCADPTGCGLGFDATAWDYQVCTELNIIGSTYGVDDMFPVLPFTSKMRDEYCYKTYKVLPREDYLDVQYWGTDISSSSNIVFSNGNLDPWGPGGIQKNISDSLVAVIIDGGAHHLDLREDNPDDPPSVRNARDFELRNINKWLEEYYTK</sequence>
<feature type="chain" id="PRO_5043697069" evidence="6">
    <location>
        <begin position="20"/>
        <end position="474"/>
    </location>
</feature>
<reference evidence="7 8" key="1">
    <citation type="submission" date="2021-06" db="EMBL/GenBank/DDBJ databases">
        <title>Caerostris darwini draft genome.</title>
        <authorList>
            <person name="Kono N."/>
            <person name="Arakawa K."/>
        </authorList>
    </citation>
    <scope>NUCLEOTIDE SEQUENCE [LARGE SCALE GENOMIC DNA]</scope>
</reference>
<evidence type="ECO:0000256" key="2">
    <source>
        <dbReference type="ARBA" id="ARBA00022670"/>
    </source>
</evidence>
<protein>
    <submittedName>
        <fullName evidence="7">Dipeptidyl peptidase 2</fullName>
    </submittedName>
</protein>
<evidence type="ECO:0000256" key="5">
    <source>
        <dbReference type="ARBA" id="ARBA00023180"/>
    </source>
</evidence>
<evidence type="ECO:0000313" key="8">
    <source>
        <dbReference type="Proteomes" id="UP001054837"/>
    </source>
</evidence>
<dbReference type="InterPro" id="IPR008758">
    <property type="entry name" value="Peptidase_S28"/>
</dbReference>
<accession>A0AAV4RD83</accession>
<comment type="similarity">
    <text evidence="1">Belongs to the peptidase S28 family.</text>
</comment>
<dbReference type="AlphaFoldDB" id="A0AAV4RD83"/>
<name>A0AAV4RD83_9ARAC</name>
<evidence type="ECO:0000256" key="4">
    <source>
        <dbReference type="ARBA" id="ARBA00022801"/>
    </source>
</evidence>
<dbReference type="SUPFAM" id="SSF53474">
    <property type="entry name" value="alpha/beta-Hydrolases"/>
    <property type="match status" value="1"/>
</dbReference>